<dbReference type="SMART" id="SM00233">
    <property type="entry name" value="PH"/>
    <property type="match status" value="1"/>
</dbReference>
<feature type="compositionally biased region" description="Polar residues" evidence="9">
    <location>
        <begin position="1037"/>
        <end position="1048"/>
    </location>
</feature>
<dbReference type="GO" id="GO:0006362">
    <property type="term" value="P:transcription elongation by RNA polymerase I"/>
    <property type="evidence" value="ECO:0007669"/>
    <property type="project" value="TreeGrafter"/>
</dbReference>
<dbReference type="PROSITE" id="PS50200">
    <property type="entry name" value="RA"/>
    <property type="match status" value="1"/>
</dbReference>
<dbReference type="Pfam" id="PF21989">
    <property type="entry name" value="RA_2"/>
    <property type="match status" value="1"/>
</dbReference>
<dbReference type="Gene3D" id="2.30.29.30">
    <property type="entry name" value="Pleckstrin-homology domain (PH domain)/Phosphotyrosine-binding domain (PTB)"/>
    <property type="match status" value="1"/>
</dbReference>
<dbReference type="AlphaFoldDB" id="A0A0C9MZH8"/>
<dbReference type="PROSITE" id="PS50003">
    <property type="entry name" value="PH_DOMAIN"/>
    <property type="match status" value="1"/>
</dbReference>
<dbReference type="CDD" id="cd13749">
    <property type="entry name" value="Zn-ribbon_TFIIS"/>
    <property type="match status" value="1"/>
</dbReference>
<feature type="compositionally biased region" description="Polar residues" evidence="9">
    <location>
        <begin position="352"/>
        <end position="362"/>
    </location>
</feature>
<dbReference type="GO" id="GO:0031440">
    <property type="term" value="P:regulation of mRNA 3'-end processing"/>
    <property type="evidence" value="ECO:0007669"/>
    <property type="project" value="TreeGrafter"/>
</dbReference>
<evidence type="ECO:0000313" key="16">
    <source>
        <dbReference type="Proteomes" id="UP000053815"/>
    </source>
</evidence>
<feature type="compositionally biased region" description="Basic and acidic residues" evidence="9">
    <location>
        <begin position="767"/>
        <end position="777"/>
    </location>
</feature>
<dbReference type="Proteomes" id="UP000053815">
    <property type="component" value="Unassembled WGS sequence"/>
</dbReference>
<feature type="region of interest" description="Disordered" evidence="9">
    <location>
        <begin position="481"/>
        <end position="504"/>
    </location>
</feature>
<dbReference type="InterPro" id="IPR003618">
    <property type="entry name" value="TFIIS_cen_dom"/>
</dbReference>
<evidence type="ECO:0000256" key="8">
    <source>
        <dbReference type="SAM" id="Coils"/>
    </source>
</evidence>
<evidence type="ECO:0000259" key="14">
    <source>
        <dbReference type="PROSITE" id="PS51321"/>
    </source>
</evidence>
<dbReference type="Pfam" id="PF00169">
    <property type="entry name" value="PH"/>
    <property type="match status" value="1"/>
</dbReference>
<dbReference type="EMBL" id="DF836528">
    <property type="protein sequence ID" value="GAN09042.1"/>
    <property type="molecule type" value="Genomic_DNA"/>
</dbReference>
<feature type="region of interest" description="Disordered" evidence="9">
    <location>
        <begin position="420"/>
        <end position="463"/>
    </location>
</feature>
<dbReference type="GO" id="GO:0000977">
    <property type="term" value="F:RNA polymerase II transcription regulatory region sequence-specific DNA binding"/>
    <property type="evidence" value="ECO:0007669"/>
    <property type="project" value="TreeGrafter"/>
</dbReference>
<evidence type="ECO:0000256" key="6">
    <source>
        <dbReference type="PROSITE-ProRule" id="PRU00472"/>
    </source>
</evidence>
<feature type="compositionally biased region" description="Low complexity" evidence="9">
    <location>
        <begin position="779"/>
        <end position="792"/>
    </location>
</feature>
<dbReference type="Gene3D" id="2.20.25.10">
    <property type="match status" value="1"/>
</dbReference>
<feature type="domain" description="Ras-associating" evidence="11">
    <location>
        <begin position="515"/>
        <end position="602"/>
    </location>
</feature>
<dbReference type="GO" id="GO:0006368">
    <property type="term" value="P:transcription elongation by RNA polymerase II"/>
    <property type="evidence" value="ECO:0007669"/>
    <property type="project" value="InterPro"/>
</dbReference>
<feature type="coiled-coil region" evidence="8">
    <location>
        <begin position="863"/>
        <end position="900"/>
    </location>
</feature>
<dbReference type="STRING" id="91626.A0A0C9MZH8"/>
<dbReference type="SUPFAM" id="SSF50729">
    <property type="entry name" value="PH domain-like"/>
    <property type="match status" value="1"/>
</dbReference>
<feature type="domain" description="TFIIS central" evidence="14">
    <location>
        <begin position="137"/>
        <end position="260"/>
    </location>
</feature>
<dbReference type="NCBIfam" id="TIGR01385">
    <property type="entry name" value="TFSII"/>
    <property type="match status" value="1"/>
</dbReference>
<feature type="compositionally biased region" description="Polar residues" evidence="9">
    <location>
        <begin position="369"/>
        <end position="381"/>
    </location>
</feature>
<feature type="compositionally biased region" description="Low complexity" evidence="9">
    <location>
        <begin position="88"/>
        <end position="113"/>
    </location>
</feature>
<gene>
    <name evidence="15" type="ORF">MAM1_0239c08564</name>
</gene>
<comment type="subcellular location">
    <subcellularLocation>
        <location evidence="1 7">Nucleus</location>
    </subcellularLocation>
</comment>
<organism evidence="15">
    <name type="scientific">Mucor ambiguus</name>
    <dbReference type="NCBI Taxonomy" id="91626"/>
    <lineage>
        <taxon>Eukaryota</taxon>
        <taxon>Fungi</taxon>
        <taxon>Fungi incertae sedis</taxon>
        <taxon>Mucoromycota</taxon>
        <taxon>Mucoromycotina</taxon>
        <taxon>Mucoromycetes</taxon>
        <taxon>Mucorales</taxon>
        <taxon>Mucorineae</taxon>
        <taxon>Mucoraceae</taxon>
        <taxon>Mucor</taxon>
    </lineage>
</organism>
<feature type="domain" description="TFIIS N-terminal" evidence="13">
    <location>
        <begin position="7"/>
        <end position="83"/>
    </location>
</feature>
<proteinExistence type="predicted"/>
<feature type="compositionally biased region" description="Low complexity" evidence="9">
    <location>
        <begin position="819"/>
        <end position="841"/>
    </location>
</feature>
<feature type="compositionally biased region" description="Basic and acidic residues" evidence="9">
    <location>
        <begin position="793"/>
        <end position="804"/>
    </location>
</feature>
<dbReference type="PANTHER" id="PTHR11477">
    <property type="entry name" value="TRANSCRIPTION FACTOR S-II ZINC FINGER DOMAIN-CONTAINING PROTEIN"/>
    <property type="match status" value="1"/>
</dbReference>
<evidence type="ECO:0000259" key="11">
    <source>
        <dbReference type="PROSITE" id="PS50200"/>
    </source>
</evidence>
<feature type="region of interest" description="Disordered" evidence="9">
    <location>
        <begin position="1017"/>
        <end position="1048"/>
    </location>
</feature>
<evidence type="ECO:0000313" key="15">
    <source>
        <dbReference type="EMBL" id="GAN09042.1"/>
    </source>
</evidence>
<feature type="domain" description="TFIIS-type" evidence="12">
    <location>
        <begin position="263"/>
        <end position="303"/>
    </location>
</feature>
<dbReference type="PROSITE" id="PS51319">
    <property type="entry name" value="TFIIS_N"/>
    <property type="match status" value="1"/>
</dbReference>
<dbReference type="GO" id="GO:0003746">
    <property type="term" value="F:translation elongation factor activity"/>
    <property type="evidence" value="ECO:0007669"/>
    <property type="project" value="UniProtKB-KW"/>
</dbReference>
<dbReference type="OrthoDB" id="43122at2759"/>
<evidence type="ECO:0000256" key="7">
    <source>
        <dbReference type="PROSITE-ProRule" id="PRU00649"/>
    </source>
</evidence>
<dbReference type="PANTHER" id="PTHR11477:SF0">
    <property type="entry name" value="IP08861P-RELATED"/>
    <property type="match status" value="1"/>
</dbReference>
<dbReference type="Gene3D" id="1.20.930.10">
    <property type="entry name" value="Conserved domain common to transcription factors TFIIS, elongin A, CRSP70"/>
    <property type="match status" value="1"/>
</dbReference>
<feature type="compositionally biased region" description="Polar residues" evidence="9">
    <location>
        <begin position="746"/>
        <end position="760"/>
    </location>
</feature>
<dbReference type="InterPro" id="IPR003617">
    <property type="entry name" value="TFIIS/CRSP70_N_sub"/>
</dbReference>
<dbReference type="SMART" id="SM00509">
    <property type="entry name" value="TFS2N"/>
    <property type="match status" value="1"/>
</dbReference>
<dbReference type="InterPro" id="IPR017923">
    <property type="entry name" value="TFIIS_N"/>
</dbReference>
<accession>A0A0C9MZH8</accession>
<dbReference type="SUPFAM" id="SSF46942">
    <property type="entry name" value="Elongation factor TFIIS domain 2"/>
    <property type="match status" value="1"/>
</dbReference>
<dbReference type="InterPro" id="IPR036575">
    <property type="entry name" value="TFIIS_cen_dom_sf"/>
</dbReference>
<dbReference type="SUPFAM" id="SSF54236">
    <property type="entry name" value="Ubiquitin-like"/>
    <property type="match status" value="1"/>
</dbReference>
<keyword evidence="8" id="KW-0175">Coiled coil</keyword>
<dbReference type="SMART" id="SM00510">
    <property type="entry name" value="TFS2M"/>
    <property type="match status" value="1"/>
</dbReference>
<feature type="compositionally biased region" description="Basic residues" evidence="9">
    <location>
        <begin position="950"/>
        <end position="967"/>
    </location>
</feature>
<keyword evidence="15" id="KW-0251">Elongation factor</keyword>
<keyword evidence="15" id="KW-0648">Protein biosynthesis</keyword>
<dbReference type="InterPro" id="IPR000159">
    <property type="entry name" value="RA_dom"/>
</dbReference>
<evidence type="ECO:0000259" key="13">
    <source>
        <dbReference type="PROSITE" id="PS51319"/>
    </source>
</evidence>
<dbReference type="GO" id="GO:0031564">
    <property type="term" value="P:transcription antitermination"/>
    <property type="evidence" value="ECO:0007669"/>
    <property type="project" value="TreeGrafter"/>
</dbReference>
<evidence type="ECO:0000256" key="1">
    <source>
        <dbReference type="ARBA" id="ARBA00004123"/>
    </source>
</evidence>
<dbReference type="Pfam" id="PF01096">
    <property type="entry name" value="Zn_ribbon_TFIIS"/>
    <property type="match status" value="1"/>
</dbReference>
<dbReference type="Gene3D" id="1.10.472.30">
    <property type="entry name" value="Transcription elongation factor S-II, central domain"/>
    <property type="match status" value="1"/>
</dbReference>
<keyword evidence="3 6" id="KW-0863">Zinc-finger</keyword>
<feature type="region of interest" description="Disordered" evidence="9">
    <location>
        <begin position="917"/>
        <end position="1005"/>
    </location>
</feature>
<feature type="region of interest" description="Disordered" evidence="9">
    <location>
        <begin position="746"/>
        <end position="846"/>
    </location>
</feature>
<evidence type="ECO:0000256" key="9">
    <source>
        <dbReference type="SAM" id="MobiDB-lite"/>
    </source>
</evidence>
<dbReference type="SUPFAM" id="SSF57783">
    <property type="entry name" value="Zinc beta-ribbon"/>
    <property type="match status" value="1"/>
</dbReference>
<dbReference type="PROSITE" id="PS51133">
    <property type="entry name" value="ZF_TFIIS_2"/>
    <property type="match status" value="1"/>
</dbReference>
<dbReference type="Pfam" id="PF08711">
    <property type="entry name" value="Med26"/>
    <property type="match status" value="1"/>
</dbReference>
<feature type="region of interest" description="Disordered" evidence="9">
    <location>
        <begin position="352"/>
        <end position="385"/>
    </location>
</feature>
<reference evidence="15" key="1">
    <citation type="submission" date="2014-09" db="EMBL/GenBank/DDBJ databases">
        <title>Draft genome sequence of an oleaginous Mucoromycotina fungus Mucor ambiguus NBRC6742.</title>
        <authorList>
            <person name="Takeda I."/>
            <person name="Yamane N."/>
            <person name="Morita T."/>
            <person name="Tamano K."/>
            <person name="Machida M."/>
            <person name="Baker S."/>
            <person name="Koike H."/>
        </authorList>
    </citation>
    <scope>NUCLEOTIDE SEQUENCE</scope>
    <source>
        <strain evidence="15">NBRC 6742</strain>
    </source>
</reference>
<dbReference type="Pfam" id="PF07500">
    <property type="entry name" value="TFIIS_M"/>
    <property type="match status" value="1"/>
</dbReference>
<feature type="domain" description="PH" evidence="10">
    <location>
        <begin position="616"/>
        <end position="723"/>
    </location>
</feature>
<dbReference type="InterPro" id="IPR001849">
    <property type="entry name" value="PH_domain"/>
</dbReference>
<dbReference type="InterPro" id="IPR029071">
    <property type="entry name" value="Ubiquitin-like_domsf"/>
</dbReference>
<dbReference type="GO" id="GO:0001139">
    <property type="term" value="F:RNA polymerase II complex recruiting activity"/>
    <property type="evidence" value="ECO:0007669"/>
    <property type="project" value="TreeGrafter"/>
</dbReference>
<keyword evidence="16" id="KW-1185">Reference proteome</keyword>
<dbReference type="InterPro" id="IPR035441">
    <property type="entry name" value="TFIIS/LEDGF_dom_sf"/>
</dbReference>
<feature type="compositionally biased region" description="Basic and acidic residues" evidence="9">
    <location>
        <begin position="1018"/>
        <end position="1027"/>
    </location>
</feature>
<name>A0A0C9MZH8_9FUNG</name>
<dbReference type="PROSITE" id="PS00466">
    <property type="entry name" value="ZF_TFIIS_1"/>
    <property type="match status" value="1"/>
</dbReference>
<evidence type="ECO:0000259" key="10">
    <source>
        <dbReference type="PROSITE" id="PS50003"/>
    </source>
</evidence>
<dbReference type="InterPro" id="IPR006289">
    <property type="entry name" value="TFSII"/>
</dbReference>
<dbReference type="GO" id="GO:0005634">
    <property type="term" value="C:nucleus"/>
    <property type="evidence" value="ECO:0007669"/>
    <property type="project" value="UniProtKB-SubCell"/>
</dbReference>
<dbReference type="SUPFAM" id="SSF47676">
    <property type="entry name" value="Conserved domain common to transcription factors TFIIS, elongin A, CRSP70"/>
    <property type="match status" value="1"/>
</dbReference>
<evidence type="ECO:0000256" key="4">
    <source>
        <dbReference type="ARBA" id="ARBA00022833"/>
    </source>
</evidence>
<dbReference type="Gene3D" id="3.10.20.90">
    <property type="entry name" value="Phosphatidylinositol 3-kinase Catalytic Subunit, Chain A, domain 1"/>
    <property type="match status" value="1"/>
</dbReference>
<sequence>MSFEINETITKAKSSIVKASTANKVQELLDVLEELKKIKATTQILKQVDIGKVVGKLRSFPDVNVSQKAKETVKKWKQDVGVNEATRKTSASSSRRSSNSSFTSALSPSSSRRSSMDAAIRTVQSDDIEYTSTDNAPRDKTIELMYSSIGLGSYAGNYKQFDTYGNLLVKRAIDIEEQLFDMFGQSVGEEYKAKVRSLALNLKSKSNPALREGVVIGEISIAALCTMNVEDMASEESKQRDRKLAEEALFKARGAESAQAETDMFRCGKCRGRKCTYFQMQTRSADEPMTTFVTCVNCGNHWKLFLSFPLSLSLCAALKKENKEKRKAIMTTNIDLMLRDLEKQVQDFTLNMTDHQNDPSSSAERRYRQNQPSDNRTNSTDDVPLQHYKTRAMPLQQLESDGDSRDDNVCIGSILQRSATARRPANEKPLVQLSQSKSLRSTSTSTGMSSRRRDQAAPPLPTPEDEELRFAMQRAWAVLDSDAQETKEAASTAPSEDYKSSHMVSTGRIQTVPLKTLTTRIYIDDANTHKVVQLSNLLTTAMVVQYLKKKGLLDHSDDWSLFEIDNQHGVERPLREWEIVLDVLSVWEPDASNALLVKKYSYHYTLTSESILQKKIPPMHGWLSIEYKKGKWQKRYCFVKDNAIHHSKDNKGSSSSILCHLATYDVYTLLQPIRISPTPFVFAIRAQDRSSIFERESDYMRFLAVEDQEDMKDWVLSIRCTKSNIHYQYHPNRVANPLAHISLESTLDDSQQPTTANNTTVRRHKSTRDLKSDDHTKHAAAAPPSVPSLPRSESTRRIEQEGAKRPLGRSGTTRGGGLTRNPTTSAKNNADVDNTTTATSAPIDGPLIDCLGPPKFAKGSLLAKEEQAEQIQYRQQQQQLQQQQELMQRQQVQQQQQQHEESSTLIHIDDSIKFAKGSLLDQKENGNVKMTRSKSVREVSSNNTEESSSHRRHVSLRRKPTGGKRLQHHDVPLPNNAAIASLPTSPPPAMPPSTASSMLNNNHNQNHSTLLQLNNNQERSHTRELHARHGKPLLNFDSPNTTSTTTRK</sequence>
<dbReference type="GO" id="GO:0008270">
    <property type="term" value="F:zinc ion binding"/>
    <property type="evidence" value="ECO:0007669"/>
    <property type="project" value="UniProtKB-KW"/>
</dbReference>
<protein>
    <submittedName>
        <fullName evidence="15">Transcription elongation factor</fullName>
    </submittedName>
</protein>
<evidence type="ECO:0000259" key="12">
    <source>
        <dbReference type="PROSITE" id="PS51133"/>
    </source>
</evidence>
<feature type="region of interest" description="Disordered" evidence="9">
    <location>
        <begin position="84"/>
        <end position="118"/>
    </location>
</feature>
<dbReference type="SMART" id="SM00440">
    <property type="entry name" value="ZnF_C2C2"/>
    <property type="match status" value="1"/>
</dbReference>
<keyword evidence="4" id="KW-0862">Zinc</keyword>
<evidence type="ECO:0000256" key="5">
    <source>
        <dbReference type="ARBA" id="ARBA00023242"/>
    </source>
</evidence>
<feature type="compositionally biased region" description="Low complexity" evidence="9">
    <location>
        <begin position="432"/>
        <end position="449"/>
    </location>
</feature>
<dbReference type="InterPro" id="IPR001222">
    <property type="entry name" value="Znf_TFIIS"/>
</dbReference>
<keyword evidence="5 7" id="KW-0539">Nucleus</keyword>
<dbReference type="PROSITE" id="PS51321">
    <property type="entry name" value="TFIIS_CENTRAL"/>
    <property type="match status" value="1"/>
</dbReference>
<evidence type="ECO:0000256" key="3">
    <source>
        <dbReference type="ARBA" id="ARBA00022771"/>
    </source>
</evidence>
<keyword evidence="2" id="KW-0479">Metal-binding</keyword>
<evidence type="ECO:0000256" key="2">
    <source>
        <dbReference type="ARBA" id="ARBA00022723"/>
    </source>
</evidence>
<dbReference type="FunFam" id="2.20.25.10:FF:000001">
    <property type="entry name" value="Probable Transcription elongation factor S-II"/>
    <property type="match status" value="1"/>
</dbReference>
<dbReference type="GO" id="GO:0007165">
    <property type="term" value="P:signal transduction"/>
    <property type="evidence" value="ECO:0007669"/>
    <property type="project" value="InterPro"/>
</dbReference>
<dbReference type="InterPro" id="IPR011993">
    <property type="entry name" value="PH-like_dom_sf"/>
</dbReference>